<organism evidence="1 2">
    <name type="scientific">Sphingomonas rustica</name>
    <dbReference type="NCBI Taxonomy" id="3103142"/>
    <lineage>
        <taxon>Bacteria</taxon>
        <taxon>Pseudomonadati</taxon>
        <taxon>Pseudomonadota</taxon>
        <taxon>Alphaproteobacteria</taxon>
        <taxon>Sphingomonadales</taxon>
        <taxon>Sphingomonadaceae</taxon>
        <taxon>Sphingomonas</taxon>
    </lineage>
</organism>
<sequence>MSRALNIKATVAEVIAMSAKKGAAITAIEPLTPAGTRVVYMNSDQTATIARAYGSRVITGPVVREAWGTRRMI</sequence>
<dbReference type="EMBL" id="JBDIZK010000010">
    <property type="protein sequence ID" value="MEN3748837.1"/>
    <property type="molecule type" value="Genomic_DNA"/>
</dbReference>
<proteinExistence type="predicted"/>
<evidence type="ECO:0000313" key="1">
    <source>
        <dbReference type="EMBL" id="MEN3748837.1"/>
    </source>
</evidence>
<keyword evidence="2" id="KW-1185">Reference proteome</keyword>
<dbReference type="Proteomes" id="UP001427805">
    <property type="component" value="Unassembled WGS sequence"/>
</dbReference>
<comment type="caution">
    <text evidence="1">The sequence shown here is derived from an EMBL/GenBank/DDBJ whole genome shotgun (WGS) entry which is preliminary data.</text>
</comment>
<protein>
    <submittedName>
        <fullName evidence="1">Uncharacterized protein</fullName>
    </submittedName>
</protein>
<reference evidence="1 2" key="1">
    <citation type="submission" date="2024-05" db="EMBL/GenBank/DDBJ databases">
        <title>Sphingomonas sp. HF-S3 16S ribosomal RNA gene Genome sequencing and assembly.</title>
        <authorList>
            <person name="Lee H."/>
        </authorList>
    </citation>
    <scope>NUCLEOTIDE SEQUENCE [LARGE SCALE GENOMIC DNA]</scope>
    <source>
        <strain evidence="1 2">HF-S3</strain>
    </source>
</reference>
<dbReference type="RefSeq" id="WP_346247874.1">
    <property type="nucleotide sequence ID" value="NZ_JBDIZK010000010.1"/>
</dbReference>
<name>A0ABV0BC77_9SPHN</name>
<accession>A0ABV0BC77</accession>
<evidence type="ECO:0000313" key="2">
    <source>
        <dbReference type="Proteomes" id="UP001427805"/>
    </source>
</evidence>
<gene>
    <name evidence="1" type="ORF">TPR58_16805</name>
</gene>